<name>A0A380NKS3_9FIRM</name>
<evidence type="ECO:0000256" key="1">
    <source>
        <dbReference type="ARBA" id="ARBA00003543"/>
    </source>
</evidence>
<dbReference type="PANTHER" id="PTHR13822:SF10">
    <property type="entry name" value="ATP SYNTHASE EPSILON CHAIN, CHLOROPLASTIC"/>
    <property type="match status" value="1"/>
</dbReference>
<dbReference type="HAMAP" id="MF_00530">
    <property type="entry name" value="ATP_synth_epsil_bac"/>
    <property type="match status" value="1"/>
</dbReference>
<reference evidence="15 16" key="1">
    <citation type="submission" date="2018-06" db="EMBL/GenBank/DDBJ databases">
        <authorList>
            <consortium name="Pathogen Informatics"/>
            <person name="Doyle S."/>
        </authorList>
    </citation>
    <scope>NUCLEOTIDE SEQUENCE [LARGE SCALE GENOMIC DNA]</scope>
    <source>
        <strain evidence="15 16">NCTC12020</strain>
    </source>
</reference>
<dbReference type="NCBIfam" id="NF001846">
    <property type="entry name" value="PRK00571.1-3"/>
    <property type="match status" value="1"/>
</dbReference>
<dbReference type="SUPFAM" id="SSF51344">
    <property type="entry name" value="Epsilon subunit of F1F0-ATP synthase N-terminal domain"/>
    <property type="match status" value="1"/>
</dbReference>
<dbReference type="PANTHER" id="PTHR13822">
    <property type="entry name" value="ATP SYNTHASE DELTA/EPSILON CHAIN"/>
    <property type="match status" value="1"/>
</dbReference>
<keyword evidence="5 11" id="KW-1003">Cell membrane</keyword>
<evidence type="ECO:0000256" key="7">
    <source>
        <dbReference type="ARBA" id="ARBA00023065"/>
    </source>
</evidence>
<keyword evidence="7 11" id="KW-0406">Ion transport</keyword>
<feature type="domain" description="ATP synthase epsilon subunit C-terminal" evidence="13">
    <location>
        <begin position="90"/>
        <end position="133"/>
    </location>
</feature>
<dbReference type="InterPro" id="IPR036771">
    <property type="entry name" value="ATPsynth_dsu/esu_N"/>
</dbReference>
<dbReference type="FunFam" id="1.20.5.440:FF:000001">
    <property type="entry name" value="ATP synthase epsilon chain"/>
    <property type="match status" value="1"/>
</dbReference>
<evidence type="ECO:0000256" key="10">
    <source>
        <dbReference type="ARBA" id="ARBA00023310"/>
    </source>
</evidence>
<evidence type="ECO:0000256" key="11">
    <source>
        <dbReference type="HAMAP-Rule" id="MF_00530"/>
    </source>
</evidence>
<dbReference type="EMBL" id="UHIO01000001">
    <property type="protein sequence ID" value="SUP43551.1"/>
    <property type="molecule type" value="Genomic_DNA"/>
</dbReference>
<dbReference type="InterPro" id="IPR020546">
    <property type="entry name" value="ATP_synth_F1_dsu/esu_N"/>
</dbReference>
<proteinExistence type="inferred from homology"/>
<organism evidence="15 16">
    <name type="scientific">Veillonella criceti</name>
    <dbReference type="NCBI Taxonomy" id="103891"/>
    <lineage>
        <taxon>Bacteria</taxon>
        <taxon>Bacillati</taxon>
        <taxon>Bacillota</taxon>
        <taxon>Negativicutes</taxon>
        <taxon>Veillonellales</taxon>
        <taxon>Veillonellaceae</taxon>
        <taxon>Veillonella</taxon>
    </lineage>
</organism>
<dbReference type="Proteomes" id="UP000255367">
    <property type="component" value="Unassembled WGS sequence"/>
</dbReference>
<dbReference type="GO" id="GO:0046933">
    <property type="term" value="F:proton-transporting ATP synthase activity, rotational mechanism"/>
    <property type="evidence" value="ECO:0007669"/>
    <property type="project" value="UniProtKB-UniRule"/>
</dbReference>
<comment type="function">
    <text evidence="1 11">Produces ATP from ADP in the presence of a proton gradient across the membrane.</text>
</comment>
<dbReference type="NCBIfam" id="TIGR01216">
    <property type="entry name" value="ATP_synt_epsi"/>
    <property type="match status" value="1"/>
</dbReference>
<dbReference type="Pfam" id="PF00401">
    <property type="entry name" value="ATP-synt_DE"/>
    <property type="match status" value="1"/>
</dbReference>
<evidence type="ECO:0000256" key="8">
    <source>
        <dbReference type="ARBA" id="ARBA00023136"/>
    </source>
</evidence>
<evidence type="ECO:0000256" key="12">
    <source>
        <dbReference type="RuleBase" id="RU003656"/>
    </source>
</evidence>
<evidence type="ECO:0000256" key="2">
    <source>
        <dbReference type="ARBA" id="ARBA00004202"/>
    </source>
</evidence>
<dbReference type="SUPFAM" id="SSF46604">
    <property type="entry name" value="Epsilon subunit of F1F0-ATP synthase C-terminal domain"/>
    <property type="match status" value="1"/>
</dbReference>
<dbReference type="Pfam" id="PF02823">
    <property type="entry name" value="ATP-synt_DE_N"/>
    <property type="match status" value="1"/>
</dbReference>
<keyword evidence="16" id="KW-1185">Reference proteome</keyword>
<dbReference type="InterPro" id="IPR020547">
    <property type="entry name" value="ATP_synth_F1_esu_C"/>
</dbReference>
<keyword evidence="4 11" id="KW-0813">Transport</keyword>
<evidence type="ECO:0000256" key="4">
    <source>
        <dbReference type="ARBA" id="ARBA00022448"/>
    </source>
</evidence>
<dbReference type="Gene3D" id="1.20.5.440">
    <property type="entry name" value="ATP synthase delta/epsilon subunit, C-terminal domain"/>
    <property type="match status" value="1"/>
</dbReference>
<keyword evidence="9 11" id="KW-0139">CF(1)</keyword>
<dbReference type="InterPro" id="IPR036794">
    <property type="entry name" value="ATP_F1_dsu/esu_C_sf"/>
</dbReference>
<dbReference type="GO" id="GO:0005886">
    <property type="term" value="C:plasma membrane"/>
    <property type="evidence" value="ECO:0007669"/>
    <property type="project" value="UniProtKB-SubCell"/>
</dbReference>
<dbReference type="AlphaFoldDB" id="A0A380NKS3"/>
<dbReference type="Gene3D" id="2.60.15.10">
    <property type="entry name" value="F0F1 ATP synthase delta/epsilon subunit, N-terminal"/>
    <property type="match status" value="1"/>
</dbReference>
<evidence type="ECO:0000259" key="13">
    <source>
        <dbReference type="Pfam" id="PF00401"/>
    </source>
</evidence>
<comment type="subunit">
    <text evidence="11 12">F-type ATPases have 2 components, CF(1) - the catalytic core - and CF(0) - the membrane proton channel. CF(1) has five subunits: alpha(3), beta(3), gamma(1), delta(1), epsilon(1). CF(0) has three main subunits: a, b and c.</text>
</comment>
<comment type="similarity">
    <text evidence="3 11 12">Belongs to the ATPase epsilon chain family.</text>
</comment>
<protein>
    <recommendedName>
        <fullName evidence="11">ATP synthase epsilon chain</fullName>
    </recommendedName>
    <alternativeName>
        <fullName evidence="11">ATP synthase F1 sector epsilon subunit</fullName>
    </alternativeName>
    <alternativeName>
        <fullName evidence="11">F-ATPase epsilon subunit</fullName>
    </alternativeName>
</protein>
<evidence type="ECO:0000256" key="9">
    <source>
        <dbReference type="ARBA" id="ARBA00023196"/>
    </source>
</evidence>
<evidence type="ECO:0000256" key="3">
    <source>
        <dbReference type="ARBA" id="ARBA00005712"/>
    </source>
</evidence>
<feature type="domain" description="ATP synthase F1 complex delta/epsilon subunit N-terminal" evidence="14">
    <location>
        <begin position="7"/>
        <end position="83"/>
    </location>
</feature>
<evidence type="ECO:0000256" key="5">
    <source>
        <dbReference type="ARBA" id="ARBA00022475"/>
    </source>
</evidence>
<dbReference type="CDD" id="cd12152">
    <property type="entry name" value="F1-ATPase_delta"/>
    <property type="match status" value="1"/>
</dbReference>
<dbReference type="GO" id="GO:0045259">
    <property type="term" value="C:proton-transporting ATP synthase complex"/>
    <property type="evidence" value="ECO:0007669"/>
    <property type="project" value="UniProtKB-KW"/>
</dbReference>
<sequence length="138" mass="15244">MSSGKTMHLNIITPDSTVYTGEVSFIVARTELGDLGILPRHANLVAALEIAPLRIDTTDGKKTYLANFGGFLEIKDNSVTIVTPNCELPEDIDVERAKRAKARAEERLHSKSADIDFDRARLALQRSLLRLDIKNKVG</sequence>
<accession>A0A380NKS3</accession>
<evidence type="ECO:0000313" key="16">
    <source>
        <dbReference type="Proteomes" id="UP000255367"/>
    </source>
</evidence>
<keyword evidence="8 11" id="KW-0472">Membrane</keyword>
<keyword evidence="10 11" id="KW-0066">ATP synthesis</keyword>
<comment type="subcellular location">
    <subcellularLocation>
        <location evidence="2 11">Cell membrane</location>
        <topology evidence="2 11">Peripheral membrane protein</topology>
    </subcellularLocation>
</comment>
<evidence type="ECO:0000313" key="15">
    <source>
        <dbReference type="EMBL" id="SUP43551.1"/>
    </source>
</evidence>
<dbReference type="RefSeq" id="WP_115310375.1">
    <property type="nucleotide sequence ID" value="NZ_UHIO01000001.1"/>
</dbReference>
<evidence type="ECO:0000259" key="14">
    <source>
        <dbReference type="Pfam" id="PF02823"/>
    </source>
</evidence>
<dbReference type="OrthoDB" id="9804110at2"/>
<dbReference type="GO" id="GO:0005524">
    <property type="term" value="F:ATP binding"/>
    <property type="evidence" value="ECO:0007669"/>
    <property type="project" value="UniProtKB-UniRule"/>
</dbReference>
<keyword evidence="6 11" id="KW-0375">Hydrogen ion transport</keyword>
<dbReference type="InterPro" id="IPR001469">
    <property type="entry name" value="ATP_synth_F1_dsu/esu"/>
</dbReference>
<evidence type="ECO:0000256" key="6">
    <source>
        <dbReference type="ARBA" id="ARBA00022781"/>
    </source>
</evidence>
<gene>
    <name evidence="11 15" type="primary">atpC</name>
    <name evidence="15" type="ORF">NCTC12020_01215</name>
</gene>